<evidence type="ECO:0000313" key="1">
    <source>
        <dbReference type="EMBL" id="WZW98545.1"/>
    </source>
</evidence>
<keyword evidence="2" id="KW-1185">Reference proteome</keyword>
<sequence>MNENQTDRVELVRLLVLAELTAAGVHAESTRTPQGLEVRVGAGVTDRAVRLVRRADQTYGVPISLVAPDGALDLVTGGEAPQRGRYLTSLSMLCGLLAREELLARGVAVVQVIDDEDGGATVEIAPGTNVDPGSAALVDALEQRWGLVLRLTRPDPGAAHPPIPPRA</sequence>
<dbReference type="EMBL" id="CP115965">
    <property type="protein sequence ID" value="WZW98545.1"/>
    <property type="molecule type" value="Genomic_DNA"/>
</dbReference>
<name>A0ABZ3C6X6_9ACTN</name>
<accession>A0ABZ3C6X6</accession>
<organism evidence="1 2">
    <name type="scientific">Propioniciclava soli</name>
    <dbReference type="NCBI Taxonomy" id="2775081"/>
    <lineage>
        <taxon>Bacteria</taxon>
        <taxon>Bacillati</taxon>
        <taxon>Actinomycetota</taxon>
        <taxon>Actinomycetes</taxon>
        <taxon>Propionibacteriales</taxon>
        <taxon>Propionibacteriaceae</taxon>
        <taxon>Propioniciclava</taxon>
    </lineage>
</organism>
<gene>
    <name evidence="1" type="ORF">PCC79_16940</name>
</gene>
<protein>
    <submittedName>
        <fullName evidence="1">Uncharacterized protein</fullName>
    </submittedName>
</protein>
<reference evidence="1 2" key="1">
    <citation type="journal article" date="2023" name="Environ Microbiome">
        <title>A coral-associated actinobacterium mitigates coral bleaching under heat stress.</title>
        <authorList>
            <person name="Li J."/>
            <person name="Zou Y."/>
            <person name="Li Q."/>
            <person name="Zhang J."/>
            <person name="Bourne D.G."/>
            <person name="Lyu Y."/>
            <person name="Liu C."/>
            <person name="Zhang S."/>
        </authorList>
    </citation>
    <scope>NUCLEOTIDE SEQUENCE [LARGE SCALE GENOMIC DNA]</scope>
    <source>
        <strain evidence="1 2">SCSIO 13291</strain>
    </source>
</reference>
<dbReference type="RefSeq" id="WP_282006930.1">
    <property type="nucleotide sequence ID" value="NZ_CP115965.1"/>
</dbReference>
<dbReference type="Proteomes" id="UP001434337">
    <property type="component" value="Chromosome"/>
</dbReference>
<evidence type="ECO:0000313" key="2">
    <source>
        <dbReference type="Proteomes" id="UP001434337"/>
    </source>
</evidence>
<proteinExistence type="predicted"/>